<name>A0ABR8KKD5_9SPHN</name>
<evidence type="ECO:0000313" key="5">
    <source>
        <dbReference type="Proteomes" id="UP000635384"/>
    </source>
</evidence>
<organism evidence="4 5">
    <name type="scientific">Erythrobacter rubeus</name>
    <dbReference type="NCBI Taxonomy" id="2760803"/>
    <lineage>
        <taxon>Bacteria</taxon>
        <taxon>Pseudomonadati</taxon>
        <taxon>Pseudomonadota</taxon>
        <taxon>Alphaproteobacteria</taxon>
        <taxon>Sphingomonadales</taxon>
        <taxon>Erythrobacteraceae</taxon>
        <taxon>Erythrobacter/Porphyrobacter group</taxon>
        <taxon>Erythrobacter</taxon>
    </lineage>
</organism>
<dbReference type="Pfam" id="PF05901">
    <property type="entry name" value="Excalibur"/>
    <property type="match status" value="1"/>
</dbReference>
<sequence>MLISALAFLASSAASAHPGRTAADGCHNDRKNGGRHCHGAPMTSKPTRTPSGEVYYPNCAAARAAGATPVHRGQPGYGRHLDRDNDGIGCER</sequence>
<feature type="region of interest" description="Disordered" evidence="1">
    <location>
        <begin position="14"/>
        <end position="51"/>
    </location>
</feature>
<accession>A0ABR8KKD5</accession>
<comment type="caution">
    <text evidence="4">The sequence shown here is derived from an EMBL/GenBank/DDBJ whole genome shotgun (WGS) entry which is preliminary data.</text>
</comment>
<evidence type="ECO:0000313" key="4">
    <source>
        <dbReference type="EMBL" id="MBD2840640.1"/>
    </source>
</evidence>
<proteinExistence type="predicted"/>
<keyword evidence="2" id="KW-0732">Signal</keyword>
<dbReference type="InterPro" id="IPR047773">
    <property type="entry name" value="YHYH_dom_bact"/>
</dbReference>
<dbReference type="EMBL" id="JACXLC010000001">
    <property type="protein sequence ID" value="MBD2840640.1"/>
    <property type="molecule type" value="Genomic_DNA"/>
</dbReference>
<evidence type="ECO:0000256" key="2">
    <source>
        <dbReference type="SAM" id="SignalP"/>
    </source>
</evidence>
<dbReference type="InterPro" id="IPR008613">
    <property type="entry name" value="Excalibur_Ca-bd_domain"/>
</dbReference>
<dbReference type="SMART" id="SM00894">
    <property type="entry name" value="Excalibur"/>
    <property type="match status" value="1"/>
</dbReference>
<protein>
    <submittedName>
        <fullName evidence="4">Excalibur calcium-binding domain-containing protein</fullName>
    </submittedName>
</protein>
<gene>
    <name evidence="4" type="ORF">IB285_00050</name>
</gene>
<dbReference type="NCBIfam" id="NF033223">
    <property type="entry name" value="YHYH_alt"/>
    <property type="match status" value="1"/>
</dbReference>
<feature type="chain" id="PRO_5047327498" evidence="2">
    <location>
        <begin position="17"/>
        <end position="92"/>
    </location>
</feature>
<evidence type="ECO:0000256" key="1">
    <source>
        <dbReference type="SAM" id="MobiDB-lite"/>
    </source>
</evidence>
<dbReference type="Proteomes" id="UP000635384">
    <property type="component" value="Unassembled WGS sequence"/>
</dbReference>
<keyword evidence="5" id="KW-1185">Reference proteome</keyword>
<feature type="compositionally biased region" description="Basic and acidic residues" evidence="1">
    <location>
        <begin position="79"/>
        <end position="92"/>
    </location>
</feature>
<feature type="region of interest" description="Disordered" evidence="1">
    <location>
        <begin position="67"/>
        <end position="92"/>
    </location>
</feature>
<reference evidence="4 5" key="1">
    <citation type="submission" date="2020-09" db="EMBL/GenBank/DDBJ databases">
        <authorList>
            <person name="Yoon J.-W."/>
        </authorList>
    </citation>
    <scope>NUCLEOTIDE SEQUENCE [LARGE SCALE GENOMIC DNA]</scope>
    <source>
        <strain evidence="4 5">KMU-140</strain>
    </source>
</reference>
<evidence type="ECO:0000259" key="3">
    <source>
        <dbReference type="SMART" id="SM00894"/>
    </source>
</evidence>
<feature type="signal peptide" evidence="2">
    <location>
        <begin position="1"/>
        <end position="16"/>
    </location>
</feature>
<feature type="domain" description="Excalibur calcium-binding" evidence="3">
    <location>
        <begin position="55"/>
        <end position="91"/>
    </location>
</feature>